<proteinExistence type="predicted"/>
<accession>A0A1W2G5Z5</accession>
<keyword evidence="2" id="KW-1133">Transmembrane helix</keyword>
<reference evidence="3 4" key="1">
    <citation type="submission" date="2017-04" db="EMBL/GenBank/DDBJ databases">
        <authorList>
            <person name="Afonso C.L."/>
            <person name="Miller P.J."/>
            <person name="Scott M.A."/>
            <person name="Spackman E."/>
            <person name="Goraichik I."/>
            <person name="Dimitrov K.M."/>
            <person name="Suarez D.L."/>
            <person name="Swayne D.E."/>
        </authorList>
    </citation>
    <scope>NUCLEOTIDE SEQUENCE [LARGE SCALE GENOMIC DNA]</scope>
    <source>
        <strain evidence="3 4">DSM 26133</strain>
    </source>
</reference>
<dbReference type="RefSeq" id="WP_084370488.1">
    <property type="nucleotide sequence ID" value="NZ_FWYF01000001.1"/>
</dbReference>
<evidence type="ECO:0000256" key="1">
    <source>
        <dbReference type="SAM" id="Coils"/>
    </source>
</evidence>
<sequence length="346" mass="39923">MAREYAFTPKKDSEYHKELIEQAETFAERVEIMNPASNWVQLTLAIKDKELIRSFCHENIMNILWYKYKIVDEETYRERYNLITLILIVAIPFAIWGTTEFVNYRDWETGQQITSIVTVVLTFIFAIHKWLTAWIEKRNFISSFNQAKIDLSNVLFRIENEHRGFALDGSGQALTATFRTALSQGIQESKKILQEETKNYFEKLANPGFDLSGAIISSATSAKQVFSQLKAERFQVEEWKKESQEKEKKETAKKEEKEALIFNVRKAILTERAKYQAIQDQVIDLSADEADLLEAQMSAALGPTDRQKLAKKLANIQTQLNSYHTTSDSIMIELAVKEAELELLLN</sequence>
<dbReference type="AlphaFoldDB" id="A0A1W2G5Z5"/>
<dbReference type="OrthoDB" id="9822883at2"/>
<evidence type="ECO:0000313" key="3">
    <source>
        <dbReference type="EMBL" id="SMD31788.1"/>
    </source>
</evidence>
<keyword evidence="2" id="KW-0812">Transmembrane</keyword>
<dbReference type="STRING" id="692418.SAMN04488029_0125"/>
<feature type="coiled-coil region" evidence="1">
    <location>
        <begin position="229"/>
        <end position="256"/>
    </location>
</feature>
<gene>
    <name evidence="3" type="ORF">SAMN04488029_0125</name>
</gene>
<evidence type="ECO:0000313" key="4">
    <source>
        <dbReference type="Proteomes" id="UP000192472"/>
    </source>
</evidence>
<dbReference type="EMBL" id="FWYF01000001">
    <property type="protein sequence ID" value="SMD31788.1"/>
    <property type="molecule type" value="Genomic_DNA"/>
</dbReference>
<name>A0A1W2G5Z5_REIFA</name>
<protein>
    <recommendedName>
        <fullName evidence="5">SMODS and SLOG-associating 2TM effector domain-containing protein</fullName>
    </recommendedName>
</protein>
<dbReference type="Proteomes" id="UP000192472">
    <property type="component" value="Unassembled WGS sequence"/>
</dbReference>
<keyword evidence="2" id="KW-0472">Membrane</keyword>
<feature type="transmembrane region" description="Helical" evidence="2">
    <location>
        <begin position="80"/>
        <end position="99"/>
    </location>
</feature>
<feature type="transmembrane region" description="Helical" evidence="2">
    <location>
        <begin position="111"/>
        <end position="131"/>
    </location>
</feature>
<evidence type="ECO:0008006" key="5">
    <source>
        <dbReference type="Google" id="ProtNLM"/>
    </source>
</evidence>
<keyword evidence="1" id="KW-0175">Coiled coil</keyword>
<organism evidence="3 4">
    <name type="scientific">Reichenbachiella faecimaris</name>
    <dbReference type="NCBI Taxonomy" id="692418"/>
    <lineage>
        <taxon>Bacteria</taxon>
        <taxon>Pseudomonadati</taxon>
        <taxon>Bacteroidota</taxon>
        <taxon>Cytophagia</taxon>
        <taxon>Cytophagales</taxon>
        <taxon>Reichenbachiellaceae</taxon>
        <taxon>Reichenbachiella</taxon>
    </lineage>
</organism>
<evidence type="ECO:0000256" key="2">
    <source>
        <dbReference type="SAM" id="Phobius"/>
    </source>
</evidence>
<keyword evidence="4" id="KW-1185">Reference proteome</keyword>